<dbReference type="AlphaFoldDB" id="A0A5N6UQN0"/>
<feature type="signal peptide" evidence="3">
    <location>
        <begin position="1"/>
        <end position="20"/>
    </location>
</feature>
<organism evidence="5 6">
    <name type="scientific">Aspergillus tamarii</name>
    <dbReference type="NCBI Taxonomy" id="41984"/>
    <lineage>
        <taxon>Eukaryota</taxon>
        <taxon>Fungi</taxon>
        <taxon>Dikarya</taxon>
        <taxon>Ascomycota</taxon>
        <taxon>Pezizomycotina</taxon>
        <taxon>Eurotiomycetes</taxon>
        <taxon>Eurotiomycetidae</taxon>
        <taxon>Eurotiales</taxon>
        <taxon>Aspergillaceae</taxon>
        <taxon>Aspergillus</taxon>
        <taxon>Aspergillus subgen. Circumdati</taxon>
    </lineage>
</organism>
<protein>
    <recommendedName>
        <fullName evidence="4">Apple domain-containing protein</fullName>
    </recommendedName>
</protein>
<feature type="coiled-coil region" evidence="1">
    <location>
        <begin position="172"/>
        <end position="269"/>
    </location>
</feature>
<feature type="compositionally biased region" description="Gly residues" evidence="2">
    <location>
        <begin position="132"/>
        <end position="149"/>
    </location>
</feature>
<dbReference type="SUPFAM" id="SSF57414">
    <property type="entry name" value="Hairpin loop containing domain-like"/>
    <property type="match status" value="1"/>
</dbReference>
<feature type="chain" id="PRO_5024889870" description="Apple domain-containing protein" evidence="3">
    <location>
        <begin position="21"/>
        <end position="357"/>
    </location>
</feature>
<accession>A0A5N6UQN0</accession>
<evidence type="ECO:0000256" key="3">
    <source>
        <dbReference type="SAM" id="SignalP"/>
    </source>
</evidence>
<keyword evidence="1" id="KW-0175">Coiled coil</keyword>
<keyword evidence="3" id="KW-0732">Signal</keyword>
<name>A0A5N6UQN0_ASPTM</name>
<keyword evidence="6" id="KW-1185">Reference proteome</keyword>
<dbReference type="Gene3D" id="3.50.4.10">
    <property type="entry name" value="Hepatocyte Growth Factor"/>
    <property type="match status" value="1"/>
</dbReference>
<gene>
    <name evidence="5" type="ORF">BDV40DRAFT_301798</name>
</gene>
<dbReference type="Proteomes" id="UP000326950">
    <property type="component" value="Unassembled WGS sequence"/>
</dbReference>
<evidence type="ECO:0000313" key="6">
    <source>
        <dbReference type="Proteomes" id="UP000326950"/>
    </source>
</evidence>
<dbReference type="InterPro" id="IPR003609">
    <property type="entry name" value="Pan_app"/>
</dbReference>
<dbReference type="Pfam" id="PF00024">
    <property type="entry name" value="PAN_1"/>
    <property type="match status" value="1"/>
</dbReference>
<evidence type="ECO:0000256" key="2">
    <source>
        <dbReference type="SAM" id="MobiDB-lite"/>
    </source>
</evidence>
<evidence type="ECO:0000259" key="4">
    <source>
        <dbReference type="Pfam" id="PF00024"/>
    </source>
</evidence>
<feature type="region of interest" description="Disordered" evidence="2">
    <location>
        <begin position="132"/>
        <end position="158"/>
    </location>
</feature>
<dbReference type="EMBL" id="ML738649">
    <property type="protein sequence ID" value="KAE8160947.1"/>
    <property type="molecule type" value="Genomic_DNA"/>
</dbReference>
<dbReference type="OrthoDB" id="10571390at2759"/>
<reference evidence="5 6" key="1">
    <citation type="submission" date="2019-04" db="EMBL/GenBank/DDBJ databases">
        <title>Friends and foes A comparative genomics study of 23 Aspergillus species from section Flavi.</title>
        <authorList>
            <consortium name="DOE Joint Genome Institute"/>
            <person name="Kjaerbolling I."/>
            <person name="Vesth T."/>
            <person name="Frisvad J.C."/>
            <person name="Nybo J.L."/>
            <person name="Theobald S."/>
            <person name="Kildgaard S."/>
            <person name="Isbrandt T."/>
            <person name="Kuo A."/>
            <person name="Sato A."/>
            <person name="Lyhne E.K."/>
            <person name="Kogle M.E."/>
            <person name="Wiebenga A."/>
            <person name="Kun R.S."/>
            <person name="Lubbers R.J."/>
            <person name="Makela M.R."/>
            <person name="Barry K."/>
            <person name="Chovatia M."/>
            <person name="Clum A."/>
            <person name="Daum C."/>
            <person name="Haridas S."/>
            <person name="He G."/>
            <person name="LaButti K."/>
            <person name="Lipzen A."/>
            <person name="Mondo S."/>
            <person name="Riley R."/>
            <person name="Salamov A."/>
            <person name="Simmons B.A."/>
            <person name="Magnuson J.K."/>
            <person name="Henrissat B."/>
            <person name="Mortensen U.H."/>
            <person name="Larsen T.O."/>
            <person name="Devries R.P."/>
            <person name="Grigoriev I.V."/>
            <person name="Machida M."/>
            <person name="Baker S.E."/>
            <person name="Andersen M.R."/>
        </authorList>
    </citation>
    <scope>NUCLEOTIDE SEQUENCE [LARGE SCALE GENOMIC DNA]</scope>
    <source>
        <strain evidence="5 6">CBS 117626</strain>
    </source>
</reference>
<proteinExistence type="predicted"/>
<evidence type="ECO:0000313" key="5">
    <source>
        <dbReference type="EMBL" id="KAE8160947.1"/>
    </source>
</evidence>
<feature type="domain" description="Apple" evidence="4">
    <location>
        <begin position="308"/>
        <end position="343"/>
    </location>
</feature>
<evidence type="ECO:0000256" key="1">
    <source>
        <dbReference type="SAM" id="Coils"/>
    </source>
</evidence>
<sequence>MRYLITAVLPAFLTTCGVNAQINYDLVQKAESEFNSVCQSPSLHGQTVTWGSSTYKYHCGSVGPWDPSERIVNAYQPSHCAEKCEQKAGCTGFLWLYQGSFCYLGLNHLVPIGPSEQSKNYLYMELLSSDGTGGGTGEGVSEGTGGNAGEGTEPEPEPDTLAEECLKVVPECRAAEQICKESDQNCKEAEKSYKEATEECRKSQEAFELYEKDQTRWNDAKTALEIKNKICEQDKLNLVNTNQRLQETVDTLSRKLDQCNKDMDNIKAICPDNKGKTVTEQGRKFTISCGMWNGVSAYDATKRAKGYSFQECLEKCAPDASCTTVTYNSKYKLCFFSSRTAAPTEAQEIMHTAWTTS</sequence>